<dbReference type="GO" id="GO:0016787">
    <property type="term" value="F:hydrolase activity"/>
    <property type="evidence" value="ECO:0007669"/>
    <property type="project" value="UniProtKB-KW"/>
</dbReference>
<evidence type="ECO:0000256" key="4">
    <source>
        <dbReference type="ARBA" id="ARBA00022801"/>
    </source>
</evidence>
<dbReference type="NCBIfam" id="TIGR00255">
    <property type="entry name" value="YicC/YloC family endoribonuclease"/>
    <property type="match status" value="1"/>
</dbReference>
<evidence type="ECO:0008006" key="9">
    <source>
        <dbReference type="Google" id="ProtNLM"/>
    </source>
</evidence>
<sequence>MAISSMTGFARGESTTDGCTWTWEVRSVNARGLEMRCRLPAGFEGLEPLVRKRVGTAIRRGNLLITLTLSFAVGSANVRVNEAVLAKILDLLPDIERRLPGAAPATASAILGLRGVIETDDGLPSGDARSRLEAELMTHFETVGTQLVATRQAEGARLQTVLEGQTERIAHLQSDAAALTATQPAAIFARLKEQLQALSASVPALGEDRLAQEAAILTVKADPREELDRLNAHVLAARALLAADGPVGRQLDFLCQELNREANTLCAKSADVELTRIGIDLKTVIDQLREQVQNIE</sequence>
<dbReference type="PANTHER" id="PTHR30636">
    <property type="entry name" value="UPF0701 PROTEIN YICC"/>
    <property type="match status" value="1"/>
</dbReference>
<dbReference type="PANTHER" id="PTHR30636:SF3">
    <property type="entry name" value="UPF0701 PROTEIN YICC"/>
    <property type="match status" value="1"/>
</dbReference>
<keyword evidence="2" id="KW-0540">Nuclease</keyword>
<dbReference type="Pfam" id="PF03755">
    <property type="entry name" value="YicC-like_N"/>
    <property type="match status" value="1"/>
</dbReference>
<comment type="similarity">
    <text evidence="5">Belongs to the YicC/YloC family.</text>
</comment>
<accession>A0A380TAS1</accession>
<keyword evidence="3" id="KW-0255">Endonuclease</keyword>
<protein>
    <recommendedName>
        <fullName evidence="9">YicC family protein</fullName>
    </recommendedName>
</protein>
<dbReference type="InterPro" id="IPR005229">
    <property type="entry name" value="YicC/YloC-like"/>
</dbReference>
<dbReference type="EMBL" id="UIDG01000103">
    <property type="protein sequence ID" value="SUS05376.1"/>
    <property type="molecule type" value="Genomic_DNA"/>
</dbReference>
<dbReference type="GO" id="GO:0004521">
    <property type="term" value="F:RNA endonuclease activity"/>
    <property type="evidence" value="ECO:0007669"/>
    <property type="project" value="InterPro"/>
</dbReference>
<name>A0A380TAS1_9ZZZZ</name>
<proteinExistence type="inferred from homology"/>
<dbReference type="Pfam" id="PF08340">
    <property type="entry name" value="YicC-like_C"/>
    <property type="match status" value="1"/>
</dbReference>
<keyword evidence="4" id="KW-0378">Hydrolase</keyword>
<evidence type="ECO:0000256" key="3">
    <source>
        <dbReference type="ARBA" id="ARBA00022759"/>
    </source>
</evidence>
<feature type="domain" description="Endoribonuclease YicC-like N-terminal" evidence="6">
    <location>
        <begin position="3"/>
        <end position="159"/>
    </location>
</feature>
<organism evidence="8">
    <name type="scientific">metagenome</name>
    <dbReference type="NCBI Taxonomy" id="256318"/>
    <lineage>
        <taxon>unclassified sequences</taxon>
        <taxon>metagenomes</taxon>
    </lineage>
</organism>
<evidence type="ECO:0000256" key="1">
    <source>
        <dbReference type="ARBA" id="ARBA00001968"/>
    </source>
</evidence>
<evidence type="ECO:0000256" key="5">
    <source>
        <dbReference type="ARBA" id="ARBA00035648"/>
    </source>
</evidence>
<evidence type="ECO:0000259" key="7">
    <source>
        <dbReference type="Pfam" id="PF08340"/>
    </source>
</evidence>
<feature type="domain" description="Endoribonuclease YicC-like C-terminal" evidence="7">
    <location>
        <begin position="182"/>
        <end position="296"/>
    </location>
</feature>
<evidence type="ECO:0000259" key="6">
    <source>
        <dbReference type="Pfam" id="PF03755"/>
    </source>
</evidence>
<dbReference type="AlphaFoldDB" id="A0A380TAS1"/>
<evidence type="ECO:0000313" key="8">
    <source>
        <dbReference type="EMBL" id="SUS05376.1"/>
    </source>
</evidence>
<gene>
    <name evidence="8" type="ORF">DF3PB_1910003</name>
</gene>
<dbReference type="InterPro" id="IPR013527">
    <property type="entry name" value="YicC-like_N"/>
</dbReference>
<dbReference type="InterPro" id="IPR013551">
    <property type="entry name" value="YicC-like_C"/>
</dbReference>
<evidence type="ECO:0000256" key="2">
    <source>
        <dbReference type="ARBA" id="ARBA00022722"/>
    </source>
</evidence>
<comment type="cofactor">
    <cofactor evidence="1">
        <name>a divalent metal cation</name>
        <dbReference type="ChEBI" id="CHEBI:60240"/>
    </cofactor>
</comment>
<reference evidence="8" key="1">
    <citation type="submission" date="2018-07" db="EMBL/GenBank/DDBJ databases">
        <authorList>
            <person name="Quirk P.G."/>
            <person name="Krulwich T.A."/>
        </authorList>
    </citation>
    <scope>NUCLEOTIDE SEQUENCE</scope>
</reference>